<reference evidence="3" key="1">
    <citation type="submission" date="2021-01" db="EMBL/GenBank/DDBJ databases">
        <authorList>
            <person name="Corre E."/>
            <person name="Pelletier E."/>
            <person name="Niang G."/>
            <person name="Scheremetjew M."/>
            <person name="Finn R."/>
            <person name="Kale V."/>
            <person name="Holt S."/>
            <person name="Cochrane G."/>
            <person name="Meng A."/>
            <person name="Brown T."/>
            <person name="Cohen L."/>
        </authorList>
    </citation>
    <scope>NUCLEOTIDE SEQUENCE</scope>
    <source>
        <strain evidence="3">PLY429</strain>
    </source>
</reference>
<dbReference type="GO" id="GO:0005829">
    <property type="term" value="C:cytosol"/>
    <property type="evidence" value="ECO:0007669"/>
    <property type="project" value="TreeGrafter"/>
</dbReference>
<comment type="similarity">
    <text evidence="1">Belongs to the phosphoglycerate mutase family.</text>
</comment>
<accession>A0A7S1X8I6</accession>
<dbReference type="InterPro" id="IPR029033">
    <property type="entry name" value="His_PPase_superfam"/>
</dbReference>
<dbReference type="InterPro" id="IPR013078">
    <property type="entry name" value="His_Pase_superF_clade-1"/>
</dbReference>
<sequence>MPGTMSLASLGGFETRLRPRTPSSVALRLCRPASRMPLAAKAATDGASAAAHPSPELPKPQGTLKTLKHQVPEEADMPGLLHNDPKSGFSVFLKKRTKTIYFIRHAEGIHNEAAREAGTDNVLVGDMKFWDSPLNTTGVDQCIKFRRDVIEKEKMQAELVVVSPMTRTLQTAMFCMGPLHGTPSPIQRPDGSMPPFVALEMCRERFGKYTCDGRRHISKISPDFPAVDFSMVKDDGDLLWGEERESDEDCATRAIEFLEWLFDRPECCIVVVTHSSFMRHMFAHNWSVLGTAGNDREELTRSAGNCEMRTVVLCKHSM</sequence>
<dbReference type="SUPFAM" id="SSF53254">
    <property type="entry name" value="Phosphoglycerate mutase-like"/>
    <property type="match status" value="1"/>
</dbReference>
<feature type="region of interest" description="Disordered" evidence="2">
    <location>
        <begin position="40"/>
        <end position="63"/>
    </location>
</feature>
<evidence type="ECO:0000313" key="3">
    <source>
        <dbReference type="EMBL" id="CAD9217619.1"/>
    </source>
</evidence>
<dbReference type="InterPro" id="IPR050275">
    <property type="entry name" value="PGM_Phosphatase"/>
</dbReference>
<dbReference type="CDD" id="cd07067">
    <property type="entry name" value="HP_PGM_like"/>
    <property type="match status" value="1"/>
</dbReference>
<dbReference type="GO" id="GO:0016791">
    <property type="term" value="F:phosphatase activity"/>
    <property type="evidence" value="ECO:0007669"/>
    <property type="project" value="TreeGrafter"/>
</dbReference>
<evidence type="ECO:0000256" key="1">
    <source>
        <dbReference type="ARBA" id="ARBA00038362"/>
    </source>
</evidence>
<dbReference type="Pfam" id="PF00300">
    <property type="entry name" value="His_Phos_1"/>
    <property type="match status" value="1"/>
</dbReference>
<dbReference type="Gene3D" id="3.40.50.1240">
    <property type="entry name" value="Phosphoglycerate mutase-like"/>
    <property type="match status" value="1"/>
</dbReference>
<dbReference type="SMART" id="SM00855">
    <property type="entry name" value="PGAM"/>
    <property type="match status" value="1"/>
</dbReference>
<evidence type="ECO:0008006" key="4">
    <source>
        <dbReference type="Google" id="ProtNLM"/>
    </source>
</evidence>
<dbReference type="PANTHER" id="PTHR48100">
    <property type="entry name" value="BROAD-SPECIFICITY PHOSPHATASE YOR283W-RELATED"/>
    <property type="match status" value="1"/>
</dbReference>
<protein>
    <recommendedName>
        <fullName evidence="4">Phosphoglycerate mutase-like protein</fullName>
    </recommendedName>
</protein>
<dbReference type="AlphaFoldDB" id="A0A7S1X8I6"/>
<proteinExistence type="inferred from homology"/>
<name>A0A7S1X8I6_9CHLO</name>
<dbReference type="PANTHER" id="PTHR48100:SF44">
    <property type="entry name" value="PHOSPHATASE C1620.13-RELATED"/>
    <property type="match status" value="1"/>
</dbReference>
<organism evidence="3">
    <name type="scientific">Tetraselmis chuii</name>
    <dbReference type="NCBI Taxonomy" id="63592"/>
    <lineage>
        <taxon>Eukaryota</taxon>
        <taxon>Viridiplantae</taxon>
        <taxon>Chlorophyta</taxon>
        <taxon>core chlorophytes</taxon>
        <taxon>Chlorodendrophyceae</taxon>
        <taxon>Chlorodendrales</taxon>
        <taxon>Chlorodendraceae</taxon>
        <taxon>Tetraselmis</taxon>
    </lineage>
</organism>
<dbReference type="EMBL" id="HBGG01037555">
    <property type="protein sequence ID" value="CAD9217619.1"/>
    <property type="molecule type" value="Transcribed_RNA"/>
</dbReference>
<evidence type="ECO:0000256" key="2">
    <source>
        <dbReference type="SAM" id="MobiDB-lite"/>
    </source>
</evidence>
<feature type="compositionally biased region" description="Low complexity" evidence="2">
    <location>
        <begin position="40"/>
        <end position="51"/>
    </location>
</feature>
<gene>
    <name evidence="3" type="ORF">TCHU04912_LOCUS19372</name>
</gene>